<dbReference type="GO" id="GO:0016287">
    <property type="term" value="F:glycerone-phosphate O-acyltransferase activity"/>
    <property type="evidence" value="ECO:0007669"/>
    <property type="project" value="TreeGrafter"/>
</dbReference>
<dbReference type="RefSeq" id="WP_226696092.1">
    <property type="nucleotide sequence ID" value="NZ_JAJAPX010000004.1"/>
</dbReference>
<dbReference type="GO" id="GO:0008654">
    <property type="term" value="P:phospholipid biosynthetic process"/>
    <property type="evidence" value="ECO:0007669"/>
    <property type="project" value="TreeGrafter"/>
</dbReference>
<feature type="domain" description="Phospholipid/glycerol acyltransferase" evidence="2">
    <location>
        <begin position="38"/>
        <end position="166"/>
    </location>
</feature>
<evidence type="ECO:0000313" key="4">
    <source>
        <dbReference type="Proteomes" id="UP001139286"/>
    </source>
</evidence>
<comment type="caution">
    <text evidence="3">The sequence shown here is derived from an EMBL/GenBank/DDBJ whole genome shotgun (WGS) entry which is preliminary data.</text>
</comment>
<evidence type="ECO:0000259" key="2">
    <source>
        <dbReference type="SMART" id="SM00563"/>
    </source>
</evidence>
<feature type="transmembrane region" description="Helical" evidence="1">
    <location>
        <begin position="265"/>
        <end position="284"/>
    </location>
</feature>
<evidence type="ECO:0000313" key="3">
    <source>
        <dbReference type="EMBL" id="MCB4808691.1"/>
    </source>
</evidence>
<keyword evidence="1" id="KW-1133">Transmembrane helix</keyword>
<accession>A0A9X1I6E2</accession>
<dbReference type="SMART" id="SM00563">
    <property type="entry name" value="PlsC"/>
    <property type="match status" value="1"/>
</dbReference>
<keyword evidence="3" id="KW-0012">Acyltransferase</keyword>
<keyword evidence="4" id="KW-1185">Reference proteome</keyword>
<evidence type="ECO:0000256" key="1">
    <source>
        <dbReference type="SAM" id="Phobius"/>
    </source>
</evidence>
<dbReference type="Proteomes" id="UP001139286">
    <property type="component" value="Unassembled WGS sequence"/>
</dbReference>
<dbReference type="InterPro" id="IPR002123">
    <property type="entry name" value="Plipid/glycerol_acylTrfase"/>
</dbReference>
<dbReference type="GO" id="GO:0004366">
    <property type="term" value="F:glycerol-3-phosphate O-acyltransferase activity"/>
    <property type="evidence" value="ECO:0007669"/>
    <property type="project" value="TreeGrafter"/>
</dbReference>
<feature type="transmembrane region" description="Helical" evidence="1">
    <location>
        <begin position="321"/>
        <end position="340"/>
    </location>
</feature>
<proteinExistence type="predicted"/>
<keyword evidence="1" id="KW-0472">Membrane</keyword>
<name>A0A9X1I6E2_9FLAO</name>
<keyword evidence="1" id="KW-0812">Transmembrane</keyword>
<dbReference type="AlphaFoldDB" id="A0A9X1I6E2"/>
<reference evidence="3" key="1">
    <citation type="submission" date="2021-10" db="EMBL/GenBank/DDBJ databases">
        <title>Tamlana sargassums sp. nov., and Tamlana laminarinivorans sp. nov., two new bacteria isolated from the brown alga.</title>
        <authorList>
            <person name="Li J."/>
        </authorList>
    </citation>
    <scope>NUCLEOTIDE SEQUENCE</scope>
    <source>
        <strain evidence="3">62-3</strain>
    </source>
</reference>
<dbReference type="SUPFAM" id="SSF69593">
    <property type="entry name" value="Glycerol-3-phosphate (1)-acyltransferase"/>
    <property type="match status" value="1"/>
</dbReference>
<dbReference type="CDD" id="cd07992">
    <property type="entry name" value="LPLAT_AAK14816-like"/>
    <property type="match status" value="1"/>
</dbReference>
<gene>
    <name evidence="3" type="ORF">LG651_10560</name>
</gene>
<dbReference type="Pfam" id="PF01553">
    <property type="entry name" value="Acyltransferase"/>
    <property type="match status" value="1"/>
</dbReference>
<dbReference type="PANTHER" id="PTHR31605:SF0">
    <property type="entry name" value="GLYCEROL-3-PHOSPHATE O-ACYLTRANSFERASE 1"/>
    <property type="match status" value="1"/>
</dbReference>
<keyword evidence="3" id="KW-0808">Transferase</keyword>
<organism evidence="3 4">
    <name type="scientific">Neotamlana sargassicola</name>
    <dbReference type="NCBI Taxonomy" id="2883125"/>
    <lineage>
        <taxon>Bacteria</taxon>
        <taxon>Pseudomonadati</taxon>
        <taxon>Bacteroidota</taxon>
        <taxon>Flavobacteriia</taxon>
        <taxon>Flavobacteriales</taxon>
        <taxon>Flavobacteriaceae</taxon>
        <taxon>Neotamlana</taxon>
    </lineage>
</organism>
<dbReference type="EMBL" id="JAJAPX010000004">
    <property type="protein sequence ID" value="MCB4808691.1"/>
    <property type="molecule type" value="Genomic_DNA"/>
</dbReference>
<dbReference type="InterPro" id="IPR052744">
    <property type="entry name" value="GPAT/DAPAT"/>
</dbReference>
<protein>
    <submittedName>
        <fullName evidence="3">Lysophospholipid acyltransferase family protein</fullName>
    </submittedName>
</protein>
<dbReference type="PANTHER" id="PTHR31605">
    <property type="entry name" value="GLYCEROL-3-PHOSPHATE O-ACYLTRANSFERASE 1"/>
    <property type="match status" value="1"/>
</dbReference>
<feature type="transmembrane region" description="Helical" evidence="1">
    <location>
        <begin position="296"/>
        <end position="315"/>
    </location>
</feature>
<sequence length="344" mass="39201">MKNIWLYGVRAYLRLALFFYYKKIQVVNAKHIPKNKPVLLLSNHQNALIDALLIAVYGNGRFFYFLTRASVFNNPRIAKLLKSLQMIPVYRVRDGWSTISNNTKVFASCSRLLNNNEAVSLFPEGNHSLNRTVRPLSKGFTRIVFETLESYPETDLQIVPLGLNYKNAENYPDSVSLFFGKPISAKQFLLEDRRDGVLKLKTVLQNRLIELTTHIPKENYAESLAKLNDLNVDFLKPKTVNSLIKNNFLGEVTASKAKMIGLHKVFKSLLIILLIVPYFIWKFVVQPKIKEAEFIATFRFAVAITLVPLWAILMICVLAFVFNILIGASYLILVISLALLSSKI</sequence>